<dbReference type="InterPro" id="IPR011108">
    <property type="entry name" value="RMMBL"/>
</dbReference>
<dbReference type="InterPro" id="IPR001279">
    <property type="entry name" value="Metallo-B-lactamas"/>
</dbReference>
<proteinExistence type="predicted"/>
<evidence type="ECO:0000256" key="1">
    <source>
        <dbReference type="ARBA" id="ARBA00022801"/>
    </source>
</evidence>
<dbReference type="Gene3D" id="3.60.15.10">
    <property type="entry name" value="Ribonuclease Z/Hydroxyacylglutathione hydrolase-like"/>
    <property type="match status" value="1"/>
</dbReference>
<dbReference type="Pfam" id="PF00753">
    <property type="entry name" value="Lactamase_B"/>
    <property type="match status" value="1"/>
</dbReference>
<dbReference type="OrthoDB" id="9803916at2"/>
<keyword evidence="1 4" id="KW-0378">Hydrolase</keyword>
<evidence type="ECO:0000313" key="5">
    <source>
        <dbReference type="Proteomes" id="UP000321721"/>
    </source>
</evidence>
<evidence type="ECO:0000259" key="2">
    <source>
        <dbReference type="SMART" id="SM00849"/>
    </source>
</evidence>
<dbReference type="GO" id="GO:0004521">
    <property type="term" value="F:RNA endonuclease activity"/>
    <property type="evidence" value="ECO:0007669"/>
    <property type="project" value="TreeGrafter"/>
</dbReference>
<dbReference type="EMBL" id="VOOS01000001">
    <property type="protein sequence ID" value="TXB66916.1"/>
    <property type="molecule type" value="Genomic_DNA"/>
</dbReference>
<dbReference type="Proteomes" id="UP000321721">
    <property type="component" value="Unassembled WGS sequence"/>
</dbReference>
<comment type="caution">
    <text evidence="4">The sequence shown here is derived from an EMBL/GenBank/DDBJ whole genome shotgun (WGS) entry which is preliminary data.</text>
</comment>
<dbReference type="InterPro" id="IPR022712">
    <property type="entry name" value="Beta_Casp"/>
</dbReference>
<feature type="domain" description="Metallo-beta-lactamase" evidence="2">
    <location>
        <begin position="13"/>
        <end position="250"/>
    </location>
</feature>
<evidence type="ECO:0000313" key="4">
    <source>
        <dbReference type="EMBL" id="TXB66916.1"/>
    </source>
</evidence>
<dbReference type="Pfam" id="PF07521">
    <property type="entry name" value="RMMBL"/>
    <property type="match status" value="1"/>
</dbReference>
<keyword evidence="5" id="KW-1185">Reference proteome</keyword>
<dbReference type="PANTHER" id="PTHR11203">
    <property type="entry name" value="CLEAVAGE AND POLYADENYLATION SPECIFICITY FACTOR FAMILY MEMBER"/>
    <property type="match status" value="1"/>
</dbReference>
<reference evidence="4 5" key="1">
    <citation type="submission" date="2019-08" db="EMBL/GenBank/DDBJ databases">
        <title>Genome of Vicingus serpentipes NCIMB 15042.</title>
        <authorList>
            <person name="Bowman J.P."/>
        </authorList>
    </citation>
    <scope>NUCLEOTIDE SEQUENCE [LARGE SCALE GENOMIC DNA]</scope>
    <source>
        <strain evidence="4 5">NCIMB 15042</strain>
    </source>
</reference>
<feature type="domain" description="Beta-Casp" evidence="3">
    <location>
        <begin position="255"/>
        <end position="380"/>
    </location>
</feature>
<dbReference type="SUPFAM" id="SSF56281">
    <property type="entry name" value="Metallo-hydrolase/oxidoreductase"/>
    <property type="match status" value="1"/>
</dbReference>
<evidence type="ECO:0000259" key="3">
    <source>
        <dbReference type="SMART" id="SM01027"/>
    </source>
</evidence>
<dbReference type="AlphaFoldDB" id="A0A5C6RWI9"/>
<dbReference type="SMART" id="SM00849">
    <property type="entry name" value="Lactamase_B"/>
    <property type="match status" value="1"/>
</dbReference>
<gene>
    <name evidence="4" type="ORF">FRY74_01670</name>
</gene>
<name>A0A5C6RWI9_9FLAO</name>
<dbReference type="InterPro" id="IPR036866">
    <property type="entry name" value="RibonucZ/Hydroxyglut_hydro"/>
</dbReference>
<accession>A0A5C6RWI9</accession>
<organism evidence="4 5">
    <name type="scientific">Vicingus serpentipes</name>
    <dbReference type="NCBI Taxonomy" id="1926625"/>
    <lineage>
        <taxon>Bacteria</taxon>
        <taxon>Pseudomonadati</taxon>
        <taxon>Bacteroidota</taxon>
        <taxon>Flavobacteriia</taxon>
        <taxon>Flavobacteriales</taxon>
        <taxon>Vicingaceae</taxon>
        <taxon>Vicingus</taxon>
    </lineage>
</organism>
<dbReference type="GO" id="GO:0016787">
    <property type="term" value="F:hydrolase activity"/>
    <property type="evidence" value="ECO:0007669"/>
    <property type="project" value="UniProtKB-KW"/>
</dbReference>
<dbReference type="InterPro" id="IPR050698">
    <property type="entry name" value="MBL"/>
</dbReference>
<dbReference type="SMART" id="SM01027">
    <property type="entry name" value="Beta-Casp"/>
    <property type="match status" value="1"/>
</dbReference>
<dbReference type="RefSeq" id="WP_147097975.1">
    <property type="nucleotide sequence ID" value="NZ_VOOS01000001.1"/>
</dbReference>
<dbReference type="Pfam" id="PF10996">
    <property type="entry name" value="Beta-Casp"/>
    <property type="match status" value="1"/>
</dbReference>
<dbReference type="CDD" id="cd16295">
    <property type="entry name" value="TTHA0252-CPSF-like_MBL-fold"/>
    <property type="match status" value="1"/>
</dbReference>
<dbReference type="PANTHER" id="PTHR11203:SF37">
    <property type="entry name" value="INTEGRATOR COMPLEX SUBUNIT 11"/>
    <property type="match status" value="1"/>
</dbReference>
<sequence>MRIEFKGAARTVTGSKHLITLFNGKKILLDCGLFQGRAAVEMNDNKNLGFDASAVDYCILSHAHIDHSGAIPYLVKKGFKGKIYCTDATRDLCEIMLVDSAHIQESDVRYTNRRREQKGLEPIDPLYTIKDAKTALLQFESVKFEEWFKIDEEVDLCFTVVGHILGAGAINLKIKENGKTHKLCYTGDIGRQNHKIIKNPKPFPQADYIITECTYGDRLHADLSHSEGRLMEVVHETCVVKKGKLIIPAFSLGRTQEIVHALDRLETNGRLPNIKVFVDSPLSTNATEIMRNHPECYNKKVLDYMKVDSDPFGFNRLKYIRDVEESKMLNELKEPCIIISASGMMEAGRILHHLKNNINDKKNTILVVGYCAPSTLGNKIARGDKEVKIYGIDYEVKADVMTMDEYSAHGDYEEMITYLSCQDPMKIKEMYLVHGEYDVQLNYREKLEAAGFRNIRIPDLNSEYLID</sequence>
<dbReference type="Gene3D" id="3.40.50.10890">
    <property type="match status" value="1"/>
</dbReference>
<protein>
    <submittedName>
        <fullName evidence="4">MBL fold metallo-hydrolase</fullName>
    </submittedName>
</protein>